<protein>
    <submittedName>
        <fullName evidence="1">Uncharacterized protein</fullName>
    </submittedName>
</protein>
<evidence type="ECO:0000313" key="1">
    <source>
        <dbReference type="EMBL" id="MET4568488.1"/>
    </source>
</evidence>
<proteinExistence type="predicted"/>
<sequence length="161" mass="17748">MSNDNRISAVLSDEDVATVQGALAAIRGVLPFLVTLSVQERRELPKMGPKSIGFDEKCTTYMGNRAEFVPGFVELAEVQKDRTLRAQLLRFAAELQTLATSVDDTVQLVSSEVWMADLAYYQSVREAAHRSRAGAQDIYDDLRQRFPGTRANQATPEPAAA</sequence>
<dbReference type="EMBL" id="JBEPSD010000001">
    <property type="protein sequence ID" value="MET4568488.1"/>
    <property type="molecule type" value="Genomic_DNA"/>
</dbReference>
<accession>A0ABV2PV68</accession>
<name>A0ABV2PV68_9GAMM</name>
<comment type="caution">
    <text evidence="1">The sequence shown here is derived from an EMBL/GenBank/DDBJ whole genome shotgun (WGS) entry which is preliminary data.</text>
</comment>
<gene>
    <name evidence="1" type="ORF">ABIE04_000815</name>
</gene>
<dbReference type="Proteomes" id="UP001549251">
    <property type="component" value="Unassembled WGS sequence"/>
</dbReference>
<keyword evidence="2" id="KW-1185">Reference proteome</keyword>
<organism evidence="1 2">
    <name type="scientific">Rhodanobacter soli</name>
    <dbReference type="NCBI Taxonomy" id="590609"/>
    <lineage>
        <taxon>Bacteria</taxon>
        <taxon>Pseudomonadati</taxon>
        <taxon>Pseudomonadota</taxon>
        <taxon>Gammaproteobacteria</taxon>
        <taxon>Lysobacterales</taxon>
        <taxon>Rhodanobacteraceae</taxon>
        <taxon>Rhodanobacter</taxon>
    </lineage>
</organism>
<reference evidence="1 2" key="1">
    <citation type="submission" date="2024-06" db="EMBL/GenBank/DDBJ databases">
        <title>Sorghum-associated microbial communities from plants grown in Nebraska, USA.</title>
        <authorList>
            <person name="Schachtman D."/>
        </authorList>
    </citation>
    <scope>NUCLEOTIDE SEQUENCE [LARGE SCALE GENOMIC DNA]</scope>
    <source>
        <strain evidence="1 2">1757</strain>
    </source>
</reference>
<dbReference type="RefSeq" id="WP_354547317.1">
    <property type="nucleotide sequence ID" value="NZ_JBEPSD010000001.1"/>
</dbReference>
<evidence type="ECO:0000313" key="2">
    <source>
        <dbReference type="Proteomes" id="UP001549251"/>
    </source>
</evidence>